<dbReference type="AlphaFoldDB" id="A0A345P396"/>
<dbReference type="NCBIfam" id="TIGR00975">
    <property type="entry name" value="3a0107s03"/>
    <property type="match status" value="1"/>
</dbReference>
<feature type="signal peptide" evidence="8">
    <location>
        <begin position="1"/>
        <end position="22"/>
    </location>
</feature>
<evidence type="ECO:0000256" key="4">
    <source>
        <dbReference type="ARBA" id="ARBA00021889"/>
    </source>
</evidence>
<comment type="function">
    <text evidence="1 7">Part of the ABC transporter complex PstSACB involved in phosphate import.</text>
</comment>
<reference evidence="10 11" key="1">
    <citation type="submission" date="2018-07" db="EMBL/GenBank/DDBJ databases">
        <title>Genome sequencing of Moraxellaceae gen. HYN0046.</title>
        <authorList>
            <person name="Kim M."/>
            <person name="Yi H."/>
        </authorList>
    </citation>
    <scope>NUCLEOTIDE SEQUENCE [LARGE SCALE GENOMIC DNA]</scope>
    <source>
        <strain evidence="10 11">HYN0046</strain>
    </source>
</reference>
<dbReference type="Pfam" id="PF12849">
    <property type="entry name" value="PBP_like_2"/>
    <property type="match status" value="1"/>
</dbReference>
<evidence type="ECO:0000259" key="9">
    <source>
        <dbReference type="Pfam" id="PF12849"/>
    </source>
</evidence>
<accession>A0A345P396</accession>
<keyword evidence="5 7" id="KW-0813">Transport</keyword>
<protein>
    <recommendedName>
        <fullName evidence="4 7">Phosphate-binding protein PstS</fullName>
    </recommendedName>
</protein>
<evidence type="ECO:0000256" key="6">
    <source>
        <dbReference type="ARBA" id="ARBA00022592"/>
    </source>
</evidence>
<feature type="domain" description="PBP" evidence="9">
    <location>
        <begin position="24"/>
        <end position="302"/>
    </location>
</feature>
<gene>
    <name evidence="10" type="ORF">HYN46_01980</name>
</gene>
<keyword evidence="8" id="KW-0732">Signal</keyword>
<dbReference type="KEGG" id="mbah:HYN46_01980"/>
<keyword evidence="11" id="KW-1185">Reference proteome</keyword>
<name>A0A345P396_9GAMM</name>
<dbReference type="InterPro" id="IPR005673">
    <property type="entry name" value="ABC_phos-bd_PstS"/>
</dbReference>
<dbReference type="NCBIfam" id="NF008171">
    <property type="entry name" value="PRK10918.1"/>
    <property type="match status" value="1"/>
</dbReference>
<dbReference type="PIRSF" id="PIRSF002756">
    <property type="entry name" value="PstS"/>
    <property type="match status" value="1"/>
</dbReference>
<dbReference type="OrthoDB" id="9801510at2"/>
<evidence type="ECO:0000256" key="5">
    <source>
        <dbReference type="ARBA" id="ARBA00022448"/>
    </source>
</evidence>
<proteinExistence type="inferred from homology"/>
<evidence type="ECO:0000256" key="1">
    <source>
        <dbReference type="ARBA" id="ARBA00002841"/>
    </source>
</evidence>
<evidence type="ECO:0000256" key="7">
    <source>
        <dbReference type="PIRNR" id="PIRNR002756"/>
    </source>
</evidence>
<dbReference type="Proteomes" id="UP000253940">
    <property type="component" value="Chromosome"/>
</dbReference>
<dbReference type="GO" id="GO:0042301">
    <property type="term" value="F:phosphate ion binding"/>
    <property type="evidence" value="ECO:0007669"/>
    <property type="project" value="InterPro"/>
</dbReference>
<organism evidence="10 11">
    <name type="scientific">Aquirhabdus parva</name>
    <dbReference type="NCBI Taxonomy" id="2283318"/>
    <lineage>
        <taxon>Bacteria</taxon>
        <taxon>Pseudomonadati</taxon>
        <taxon>Pseudomonadota</taxon>
        <taxon>Gammaproteobacteria</taxon>
        <taxon>Moraxellales</taxon>
        <taxon>Moraxellaceae</taxon>
        <taxon>Aquirhabdus</taxon>
    </lineage>
</organism>
<dbReference type="InterPro" id="IPR024370">
    <property type="entry name" value="PBP_domain"/>
</dbReference>
<evidence type="ECO:0000313" key="11">
    <source>
        <dbReference type="Proteomes" id="UP000253940"/>
    </source>
</evidence>
<dbReference type="Gene3D" id="3.40.190.10">
    <property type="entry name" value="Periplasmic binding protein-like II"/>
    <property type="match status" value="2"/>
</dbReference>
<evidence type="ECO:0000313" key="10">
    <source>
        <dbReference type="EMBL" id="AXI01755.1"/>
    </source>
</evidence>
<keyword evidence="6 7" id="KW-0592">Phosphate transport</keyword>
<evidence type="ECO:0000256" key="8">
    <source>
        <dbReference type="SAM" id="SignalP"/>
    </source>
</evidence>
<evidence type="ECO:0000256" key="3">
    <source>
        <dbReference type="ARBA" id="ARBA00011529"/>
    </source>
</evidence>
<dbReference type="PANTHER" id="PTHR42996:SF1">
    <property type="entry name" value="PHOSPHATE-BINDING PROTEIN PSTS"/>
    <property type="match status" value="1"/>
</dbReference>
<dbReference type="GO" id="GO:0043190">
    <property type="term" value="C:ATP-binding cassette (ABC) transporter complex"/>
    <property type="evidence" value="ECO:0007669"/>
    <property type="project" value="InterPro"/>
</dbReference>
<dbReference type="PANTHER" id="PTHR42996">
    <property type="entry name" value="PHOSPHATE-BINDING PROTEIN PSTS"/>
    <property type="match status" value="1"/>
</dbReference>
<comment type="similarity">
    <text evidence="2 7">Belongs to the PstS family.</text>
</comment>
<dbReference type="GO" id="GO:0035435">
    <property type="term" value="P:phosphate ion transmembrane transport"/>
    <property type="evidence" value="ECO:0007669"/>
    <property type="project" value="InterPro"/>
</dbReference>
<dbReference type="EMBL" id="CP031222">
    <property type="protein sequence ID" value="AXI01755.1"/>
    <property type="molecule type" value="Genomic_DNA"/>
</dbReference>
<dbReference type="SUPFAM" id="SSF53850">
    <property type="entry name" value="Periplasmic binding protein-like II"/>
    <property type="match status" value="1"/>
</dbReference>
<feature type="chain" id="PRO_5016972032" description="Phosphate-binding protein PstS" evidence="8">
    <location>
        <begin position="23"/>
        <end position="345"/>
    </location>
</feature>
<sequence>MRITSLMLSILVSAATVGVVHAADVTGAGSSFAAPVFAKWADAYKAKSGVGLNYQSIGSGAGIKQISEKTVDFGASDKPLSPQDLEAKGLTQFPAIMGGVVPVLNIKGIAAGQIKLTGDVLANIYLGKIKQWNDPALVALNPSLKDIDENITVVRRADGSGTTFIFTNYLSKVSADWKTKVGSDTTVAWPEGVAGKGNAGVASYVQRINGSIGYVEYAYAKQNKLSYTQLQNRDGAYVLPDDTTFQAAAAYADWAKAPAFGEVLTNEPGKNSWPITGATFVLLQKKADKPAQSKEVFKYFDWSFKNGGALAAQLDYVPMPANVVKLIQASWKTEVKDAATGKAVW</sequence>
<dbReference type="RefSeq" id="WP_114897865.1">
    <property type="nucleotide sequence ID" value="NZ_CP031222.1"/>
</dbReference>
<dbReference type="InterPro" id="IPR050962">
    <property type="entry name" value="Phosphate-bind_PstS"/>
</dbReference>
<dbReference type="CDD" id="cd13565">
    <property type="entry name" value="PBP2_PstS"/>
    <property type="match status" value="1"/>
</dbReference>
<evidence type="ECO:0000256" key="2">
    <source>
        <dbReference type="ARBA" id="ARBA00008725"/>
    </source>
</evidence>
<comment type="subunit">
    <text evidence="3 7">The complex is composed of two ATP-binding proteins (PstB), two transmembrane proteins (PstC and PstA) and a solute-binding protein (PstS).</text>
</comment>